<dbReference type="STRING" id="728005.SAMN04488059_107154"/>
<dbReference type="Proteomes" id="UP000182258">
    <property type="component" value="Unassembled WGS sequence"/>
</dbReference>
<evidence type="ECO:0000313" key="4">
    <source>
        <dbReference type="Proteomes" id="UP000182258"/>
    </source>
</evidence>
<dbReference type="Gene3D" id="1.10.10.10">
    <property type="entry name" value="Winged helix-like DNA-binding domain superfamily/Winged helix DNA-binding domain"/>
    <property type="match status" value="1"/>
</dbReference>
<dbReference type="Proteomes" id="UP000033519">
    <property type="component" value="Unassembled WGS sequence"/>
</dbReference>
<keyword evidence="3" id="KW-1185">Reference proteome</keyword>
<gene>
    <name evidence="2" type="ORF">SAMN04488059_107154</name>
    <name evidence="1" type="ORF">WH91_07925</name>
</gene>
<sequence>MLINADDFEAVASGRFDTAFRRWVRPAAKAGGTLTTAAGVLAIDAVDVVALNAVTAEDLKRAGFQARSDLDAMLGNREGSLYRIRLRYLGEDPRAALRENAVLSEAEADTIAQTLARMDGTTPWVRRTLELIGSQPGHSAQELAKVLEVAPAKVKSNVRRLKALGLTESLSVGYRLSPRGKAWLDKPIASA</sequence>
<dbReference type="EMBL" id="LAPV01000086">
    <property type="protein sequence ID" value="KKC33638.1"/>
    <property type="molecule type" value="Genomic_DNA"/>
</dbReference>
<organism evidence="2 4">
    <name type="scientific">Devosia psychrophila</name>
    <dbReference type="NCBI Taxonomy" id="728005"/>
    <lineage>
        <taxon>Bacteria</taxon>
        <taxon>Pseudomonadati</taxon>
        <taxon>Pseudomonadota</taxon>
        <taxon>Alphaproteobacteria</taxon>
        <taxon>Hyphomicrobiales</taxon>
        <taxon>Devosiaceae</taxon>
        <taxon>Devosia</taxon>
    </lineage>
</organism>
<evidence type="ECO:0000313" key="3">
    <source>
        <dbReference type="Proteomes" id="UP000033519"/>
    </source>
</evidence>
<accession>A0A0F5PYC0</accession>
<dbReference type="AlphaFoldDB" id="A0A0F5PYC0"/>
<dbReference type="OrthoDB" id="121143at2"/>
<evidence type="ECO:0000313" key="2">
    <source>
        <dbReference type="EMBL" id="SFC60519.1"/>
    </source>
</evidence>
<dbReference type="PATRIC" id="fig|728005.3.peg.4092"/>
<dbReference type="InterPro" id="IPR036390">
    <property type="entry name" value="WH_DNA-bd_sf"/>
</dbReference>
<reference evidence="1 3" key="1">
    <citation type="submission" date="2015-03" db="EMBL/GenBank/DDBJ databases">
        <authorList>
            <person name="Lepp D."/>
            <person name="Hassan Y.I."/>
            <person name="Li X.-Z."/>
            <person name="Zhou T."/>
        </authorList>
    </citation>
    <scope>NUCLEOTIDE SEQUENCE [LARGE SCALE GENOMIC DNA]</scope>
    <source>
        <strain evidence="1 3">Cr7-05</strain>
    </source>
</reference>
<dbReference type="RefSeq" id="WP_046170479.1">
    <property type="nucleotide sequence ID" value="NZ_FOMB01000007.1"/>
</dbReference>
<dbReference type="InterPro" id="IPR036388">
    <property type="entry name" value="WH-like_DNA-bd_sf"/>
</dbReference>
<reference evidence="2 4" key="2">
    <citation type="submission" date="2016-10" db="EMBL/GenBank/DDBJ databases">
        <authorList>
            <person name="de Groot N.N."/>
        </authorList>
    </citation>
    <scope>NUCLEOTIDE SEQUENCE [LARGE SCALE GENOMIC DNA]</scope>
    <source>
        <strain evidence="2 4">CGMCC 1.10210</strain>
    </source>
</reference>
<proteinExistence type="predicted"/>
<dbReference type="SUPFAM" id="SSF46785">
    <property type="entry name" value="Winged helix' DNA-binding domain"/>
    <property type="match status" value="1"/>
</dbReference>
<dbReference type="EMBL" id="FOMB01000007">
    <property type="protein sequence ID" value="SFC60519.1"/>
    <property type="molecule type" value="Genomic_DNA"/>
</dbReference>
<name>A0A0F5PYC0_9HYPH</name>
<evidence type="ECO:0000313" key="1">
    <source>
        <dbReference type="EMBL" id="KKC33638.1"/>
    </source>
</evidence>
<protein>
    <submittedName>
        <fullName evidence="2">Uncharacterized protein</fullName>
    </submittedName>
</protein>